<reference evidence="13" key="3">
    <citation type="submission" date="2023-07" db="EMBL/GenBank/DDBJ databases">
        <title>Stenotrophomonas isolates from soil.</title>
        <authorList>
            <person name="Sharma V."/>
            <person name="Zur-Pinska J."/>
            <person name="Hay A.G."/>
        </authorList>
    </citation>
    <scope>NUCLEOTIDE SEQUENCE</scope>
    <source>
        <strain evidence="13">C2</strain>
    </source>
</reference>
<sequence>MSLRRQNGFTLIELMVTLTVFVILASIAYPSFRSMIRSNRLATANNEVIALTNLARSEAIRNNRGGGLCGSTDGQACDGEWSKGLLAWSDLDADGVLGSNDSVLRFSLGNPQLSVVGPPGATIAFDGRGRRKAADDQTVVLSPASCKAGEQRSTLTINKSGQVRVTKGTCS</sequence>
<evidence type="ECO:0000313" key="16">
    <source>
        <dbReference type="Proteomes" id="UP001174315"/>
    </source>
</evidence>
<dbReference type="Gene3D" id="3.55.40.10">
    <property type="entry name" value="minor pseudopilin epsh domain"/>
    <property type="match status" value="1"/>
</dbReference>
<dbReference type="InterPro" id="IPR045584">
    <property type="entry name" value="Pilin-like"/>
</dbReference>
<keyword evidence="7 11" id="KW-1133">Transmembrane helix</keyword>
<dbReference type="EMBL" id="JAUKNN010000002">
    <property type="protein sequence ID" value="MDN8667953.1"/>
    <property type="molecule type" value="Genomic_DNA"/>
</dbReference>
<dbReference type="NCBIfam" id="TIGR02532">
    <property type="entry name" value="IV_pilin_GFxxxE"/>
    <property type="match status" value="1"/>
</dbReference>
<evidence type="ECO:0000313" key="14">
    <source>
        <dbReference type="EMBL" id="SLM23987.1"/>
    </source>
</evidence>
<name>A0A1W1GXB5_9GAMM</name>
<dbReference type="GO" id="GO:0015627">
    <property type="term" value="C:type II protein secretion system complex"/>
    <property type="evidence" value="ECO:0007669"/>
    <property type="project" value="InterPro"/>
</dbReference>
<evidence type="ECO:0000256" key="2">
    <source>
        <dbReference type="ARBA" id="ARBA00021549"/>
    </source>
</evidence>
<keyword evidence="8 11" id="KW-0472">Membrane</keyword>
<reference evidence="15" key="1">
    <citation type="submission" date="2016-10" db="EMBL/GenBank/DDBJ databases">
        <authorList>
            <person name="Varghese N."/>
        </authorList>
    </citation>
    <scope>NUCLEOTIDE SEQUENCE [LARGE SCALE GENOMIC DNA]</scope>
    <source>
        <strain evidence="15">92MFCol6.1</strain>
    </source>
</reference>
<evidence type="ECO:0000256" key="7">
    <source>
        <dbReference type="ARBA" id="ARBA00022989"/>
    </source>
</evidence>
<evidence type="ECO:0000313" key="15">
    <source>
        <dbReference type="Proteomes" id="UP000191133"/>
    </source>
</evidence>
<keyword evidence="3" id="KW-1003">Cell membrane</keyword>
<comment type="subcellular location">
    <subcellularLocation>
        <location evidence="1">Cell inner membrane</location>
        <topology evidence="1">Single-pass membrane protein</topology>
    </subcellularLocation>
</comment>
<feature type="transmembrane region" description="Helical" evidence="11">
    <location>
        <begin position="12"/>
        <end position="32"/>
    </location>
</feature>
<reference evidence="14" key="2">
    <citation type="submission" date="2016-10" db="EMBL/GenBank/DDBJ databases">
        <authorList>
            <person name="de Groot N.N."/>
        </authorList>
    </citation>
    <scope>NUCLEOTIDE SEQUENCE [LARGE SCALE GENOMIC DNA]</scope>
    <source>
        <strain evidence="14">92MFCol6.1</strain>
    </source>
</reference>
<evidence type="ECO:0000256" key="4">
    <source>
        <dbReference type="ARBA" id="ARBA00022481"/>
    </source>
</evidence>
<gene>
    <name evidence="13" type="ORF">Q0S36_01245</name>
    <name evidence="14" type="ORF">SAMN04488690_1703</name>
</gene>
<evidence type="ECO:0000256" key="9">
    <source>
        <dbReference type="ARBA" id="ARBA00025772"/>
    </source>
</evidence>
<comment type="similarity">
    <text evidence="9">Belongs to the GSP H family.</text>
</comment>
<dbReference type="GO" id="GO:0015628">
    <property type="term" value="P:protein secretion by the type II secretion system"/>
    <property type="evidence" value="ECO:0007669"/>
    <property type="project" value="InterPro"/>
</dbReference>
<proteinExistence type="inferred from homology"/>
<dbReference type="Proteomes" id="UP000191133">
    <property type="component" value="Unassembled WGS sequence"/>
</dbReference>
<dbReference type="GeneID" id="64104070"/>
<dbReference type="AlphaFoldDB" id="A0A1W1GXB5"/>
<dbReference type="Proteomes" id="UP001174315">
    <property type="component" value="Unassembled WGS sequence"/>
</dbReference>
<evidence type="ECO:0000256" key="1">
    <source>
        <dbReference type="ARBA" id="ARBA00004377"/>
    </source>
</evidence>
<evidence type="ECO:0000256" key="6">
    <source>
        <dbReference type="ARBA" id="ARBA00022692"/>
    </source>
</evidence>
<evidence type="ECO:0000256" key="11">
    <source>
        <dbReference type="SAM" id="Phobius"/>
    </source>
</evidence>
<feature type="domain" description="General secretion pathway GspH" evidence="12">
    <location>
        <begin position="45"/>
        <end position="161"/>
    </location>
</feature>
<keyword evidence="6 11" id="KW-0812">Transmembrane</keyword>
<evidence type="ECO:0000256" key="8">
    <source>
        <dbReference type="ARBA" id="ARBA00023136"/>
    </source>
</evidence>
<dbReference type="Pfam" id="PF07963">
    <property type="entry name" value="N_methyl"/>
    <property type="match status" value="1"/>
</dbReference>
<dbReference type="EMBL" id="FWEU01000002">
    <property type="protein sequence ID" value="SLM23987.1"/>
    <property type="molecule type" value="Genomic_DNA"/>
</dbReference>
<evidence type="ECO:0000256" key="10">
    <source>
        <dbReference type="ARBA" id="ARBA00030775"/>
    </source>
</evidence>
<organism evidence="14 15">
    <name type="scientific">Stenotrophomonas indicatrix</name>
    <dbReference type="NCBI Taxonomy" id="2045451"/>
    <lineage>
        <taxon>Bacteria</taxon>
        <taxon>Pseudomonadati</taxon>
        <taxon>Pseudomonadota</taxon>
        <taxon>Gammaproteobacteria</taxon>
        <taxon>Lysobacterales</taxon>
        <taxon>Lysobacteraceae</taxon>
        <taxon>Stenotrophomonas</taxon>
    </lineage>
</organism>
<evidence type="ECO:0000256" key="5">
    <source>
        <dbReference type="ARBA" id="ARBA00022519"/>
    </source>
</evidence>
<evidence type="ECO:0000256" key="3">
    <source>
        <dbReference type="ARBA" id="ARBA00022475"/>
    </source>
</evidence>
<keyword evidence="4" id="KW-0488">Methylation</keyword>
<accession>A0A1W1GXB5</accession>
<dbReference type="SUPFAM" id="SSF54523">
    <property type="entry name" value="Pili subunits"/>
    <property type="match status" value="1"/>
</dbReference>
<keyword evidence="5" id="KW-0997">Cell inner membrane</keyword>
<keyword evidence="16" id="KW-1185">Reference proteome</keyword>
<protein>
    <recommendedName>
        <fullName evidence="2">Type II secretion system protein H</fullName>
    </recommendedName>
    <alternativeName>
        <fullName evidence="10">General secretion pathway protein H</fullName>
    </alternativeName>
</protein>
<dbReference type="Pfam" id="PF12019">
    <property type="entry name" value="GspH"/>
    <property type="match status" value="1"/>
</dbReference>
<dbReference type="GO" id="GO:0005886">
    <property type="term" value="C:plasma membrane"/>
    <property type="evidence" value="ECO:0007669"/>
    <property type="project" value="UniProtKB-SubCell"/>
</dbReference>
<dbReference type="InterPro" id="IPR012902">
    <property type="entry name" value="N_methyl_site"/>
</dbReference>
<dbReference type="RefSeq" id="WP_025875256.1">
    <property type="nucleotide sequence ID" value="NZ_CBCSJV010000003.1"/>
</dbReference>
<evidence type="ECO:0000259" key="12">
    <source>
        <dbReference type="Pfam" id="PF12019"/>
    </source>
</evidence>
<evidence type="ECO:0000313" key="13">
    <source>
        <dbReference type="EMBL" id="MDN8667953.1"/>
    </source>
</evidence>
<dbReference type="InterPro" id="IPR022346">
    <property type="entry name" value="T2SS_GspH"/>
</dbReference>